<dbReference type="GO" id="GO:0016607">
    <property type="term" value="C:nuclear speck"/>
    <property type="evidence" value="ECO:0007669"/>
    <property type="project" value="UniProtKB-SubCell"/>
</dbReference>
<accession>A0A438KAH2</accession>
<reference evidence="6 7" key="1">
    <citation type="journal article" date="2018" name="PLoS Genet.">
        <title>Population sequencing reveals clonal diversity and ancestral inbreeding in the grapevine cultivar Chardonnay.</title>
        <authorList>
            <person name="Roach M.J."/>
            <person name="Johnson D.L."/>
            <person name="Bohlmann J."/>
            <person name="van Vuuren H.J."/>
            <person name="Jones S.J."/>
            <person name="Pretorius I.S."/>
            <person name="Schmidt S.A."/>
            <person name="Borneman A.R."/>
        </authorList>
    </citation>
    <scope>NUCLEOTIDE SEQUENCE [LARGE SCALE GENOMIC DNA]</scope>
    <source>
        <strain evidence="7">cv. Chardonnay</strain>
        <tissue evidence="6">Leaf</tissue>
    </source>
</reference>
<dbReference type="PANTHER" id="PTHR22848">
    <property type="entry name" value="WD40 REPEAT PROTEIN"/>
    <property type="match status" value="1"/>
</dbReference>
<dbReference type="Gene3D" id="2.130.10.10">
    <property type="entry name" value="YVTN repeat-like/Quinoprotein amine dehydrogenase"/>
    <property type="match status" value="2"/>
</dbReference>
<dbReference type="FunFam" id="2.130.10.10:FF:000280">
    <property type="entry name" value="Wd40 repeat-containing protein smu1"/>
    <property type="match status" value="1"/>
</dbReference>
<gene>
    <name evidence="6" type="primary">SMU1_4</name>
    <name evidence="6" type="ORF">CK203_006438</name>
</gene>
<feature type="repeat" description="WD" evidence="5">
    <location>
        <begin position="86"/>
        <end position="116"/>
    </location>
</feature>
<evidence type="ECO:0000256" key="2">
    <source>
        <dbReference type="ARBA" id="ARBA00022574"/>
    </source>
</evidence>
<dbReference type="PROSITE" id="PS00678">
    <property type="entry name" value="WD_REPEATS_1"/>
    <property type="match status" value="1"/>
</dbReference>
<evidence type="ECO:0000256" key="5">
    <source>
        <dbReference type="PROSITE-ProRule" id="PRU00221"/>
    </source>
</evidence>
<dbReference type="EMBL" id="QGNW01000011">
    <property type="protein sequence ID" value="RVX18200.1"/>
    <property type="molecule type" value="Genomic_DNA"/>
</dbReference>
<dbReference type="InterPro" id="IPR036322">
    <property type="entry name" value="WD40_repeat_dom_sf"/>
</dbReference>
<dbReference type="Proteomes" id="UP000288805">
    <property type="component" value="Unassembled WGS sequence"/>
</dbReference>
<feature type="repeat" description="WD" evidence="5">
    <location>
        <begin position="274"/>
        <end position="315"/>
    </location>
</feature>
<keyword evidence="3" id="KW-0677">Repeat</keyword>
<evidence type="ECO:0000256" key="4">
    <source>
        <dbReference type="ARBA" id="ARBA00026184"/>
    </source>
</evidence>
<dbReference type="SMART" id="SM00320">
    <property type="entry name" value="WD40"/>
    <property type="match status" value="5"/>
</dbReference>
<dbReference type="InterPro" id="IPR019775">
    <property type="entry name" value="WD40_repeat_CS"/>
</dbReference>
<sequence>MLLLPPGTQFDLFRGTAAMKQDVDDMYPTTLGHTIKFGTKSHAEYARFSPDGQFLVSCSVDGFIEVWDHISGKLKKDLQYQADETFMMHDDAVLCVDFSRDSEMLASGSQDGKIKVLLIVHTLMSGDDAHIYAKRKGLQFFYIVSQNERFHPLMKSRHGEYLGIGSSGKGLNGDGGASSFTSRCVLWRWYSVWQHFSDVLGQFDIKIEDDLFANYMYQVWRIRTGQCLRRLERAHSQGVTSLVFSRDGSQILSASFDSTARIHGLKSGKLLKEFRGHSSYVNDAIFTNDGGRVVTASSDCTVKVWDVKTTDCLQTFKPPPPLRGGDASVNGVHLFPKNTDHIIVCNRTSSIYLMTLQGQVLILFLCGN</sequence>
<dbReference type="AlphaFoldDB" id="A0A438KAH2"/>
<evidence type="ECO:0000256" key="3">
    <source>
        <dbReference type="ARBA" id="ARBA00022737"/>
    </source>
</evidence>
<comment type="subcellular location">
    <subcellularLocation>
        <location evidence="1">Nucleus speckle</location>
    </subcellularLocation>
</comment>
<name>A0A438KAH2_VITVI</name>
<proteinExistence type="predicted"/>
<dbReference type="InterPro" id="IPR045184">
    <property type="entry name" value="SMU1"/>
</dbReference>
<protein>
    <recommendedName>
        <fullName evidence="4">WD40 repeat-containing protein SMU1</fullName>
    </recommendedName>
</protein>
<dbReference type="GO" id="GO:0000398">
    <property type="term" value="P:mRNA splicing, via spliceosome"/>
    <property type="evidence" value="ECO:0007669"/>
    <property type="project" value="InterPro"/>
</dbReference>
<dbReference type="InterPro" id="IPR015943">
    <property type="entry name" value="WD40/YVTN_repeat-like_dom_sf"/>
</dbReference>
<feature type="repeat" description="WD" evidence="5">
    <location>
        <begin position="48"/>
        <end position="68"/>
    </location>
</feature>
<evidence type="ECO:0000313" key="7">
    <source>
        <dbReference type="Proteomes" id="UP000288805"/>
    </source>
</evidence>
<organism evidence="6 7">
    <name type="scientific">Vitis vinifera</name>
    <name type="common">Grape</name>
    <dbReference type="NCBI Taxonomy" id="29760"/>
    <lineage>
        <taxon>Eukaryota</taxon>
        <taxon>Viridiplantae</taxon>
        <taxon>Streptophyta</taxon>
        <taxon>Embryophyta</taxon>
        <taxon>Tracheophyta</taxon>
        <taxon>Spermatophyta</taxon>
        <taxon>Magnoliopsida</taxon>
        <taxon>eudicotyledons</taxon>
        <taxon>Gunneridae</taxon>
        <taxon>Pentapetalae</taxon>
        <taxon>rosids</taxon>
        <taxon>Vitales</taxon>
        <taxon>Vitaceae</taxon>
        <taxon>Viteae</taxon>
        <taxon>Vitis</taxon>
    </lineage>
</organism>
<dbReference type="PROSITE" id="PS50082">
    <property type="entry name" value="WD_REPEATS_2"/>
    <property type="match status" value="4"/>
</dbReference>
<dbReference type="InterPro" id="IPR001680">
    <property type="entry name" value="WD40_rpt"/>
</dbReference>
<feature type="repeat" description="WD" evidence="5">
    <location>
        <begin position="232"/>
        <end position="273"/>
    </location>
</feature>
<dbReference type="Pfam" id="PF00400">
    <property type="entry name" value="WD40"/>
    <property type="match status" value="4"/>
</dbReference>
<comment type="caution">
    <text evidence="6">The sequence shown here is derived from an EMBL/GenBank/DDBJ whole genome shotgun (WGS) entry which is preliminary data.</text>
</comment>
<dbReference type="PROSITE" id="PS50294">
    <property type="entry name" value="WD_REPEATS_REGION"/>
    <property type="match status" value="2"/>
</dbReference>
<evidence type="ECO:0000313" key="6">
    <source>
        <dbReference type="EMBL" id="RVX18200.1"/>
    </source>
</evidence>
<dbReference type="SUPFAM" id="SSF50978">
    <property type="entry name" value="WD40 repeat-like"/>
    <property type="match status" value="1"/>
</dbReference>
<keyword evidence="2 5" id="KW-0853">WD repeat</keyword>
<evidence type="ECO:0000256" key="1">
    <source>
        <dbReference type="ARBA" id="ARBA00004324"/>
    </source>
</evidence>